<sequence length="99" mass="10462">MSLNGEQTNPNQPQSGTLDERCRGRAPGEQSTPLVVPTLEPSDGTPSEGGTIVYESHLPSSQKSVVGGDGLWREGGAADSQRMLKLPKLQGSSLWMRGA</sequence>
<gene>
    <name evidence="2" type="ORF">CCHR01_15539</name>
</gene>
<feature type="region of interest" description="Disordered" evidence="1">
    <location>
        <begin position="1"/>
        <end position="75"/>
    </location>
</feature>
<protein>
    <submittedName>
        <fullName evidence="2">Uncharacterized protein</fullName>
    </submittedName>
</protein>
<keyword evidence="3" id="KW-1185">Reference proteome</keyword>
<dbReference type="EMBL" id="JAQOWY010000454">
    <property type="protein sequence ID" value="KAK1841821.1"/>
    <property type="molecule type" value="Genomic_DNA"/>
</dbReference>
<reference evidence="2" key="1">
    <citation type="submission" date="2023-01" db="EMBL/GenBank/DDBJ databases">
        <title>Colletotrichum chrysophilum M932 genome sequence.</title>
        <authorList>
            <person name="Baroncelli R."/>
        </authorList>
    </citation>
    <scope>NUCLEOTIDE SEQUENCE</scope>
    <source>
        <strain evidence="2">M932</strain>
    </source>
</reference>
<organism evidence="2 3">
    <name type="scientific">Colletotrichum chrysophilum</name>
    <dbReference type="NCBI Taxonomy" id="1836956"/>
    <lineage>
        <taxon>Eukaryota</taxon>
        <taxon>Fungi</taxon>
        <taxon>Dikarya</taxon>
        <taxon>Ascomycota</taxon>
        <taxon>Pezizomycotina</taxon>
        <taxon>Sordariomycetes</taxon>
        <taxon>Hypocreomycetidae</taxon>
        <taxon>Glomerellales</taxon>
        <taxon>Glomerellaceae</taxon>
        <taxon>Colletotrichum</taxon>
        <taxon>Colletotrichum gloeosporioides species complex</taxon>
    </lineage>
</organism>
<proteinExistence type="predicted"/>
<comment type="caution">
    <text evidence="2">The sequence shown here is derived from an EMBL/GenBank/DDBJ whole genome shotgun (WGS) entry which is preliminary data.</text>
</comment>
<name>A0AAD9A5F3_9PEZI</name>
<evidence type="ECO:0000313" key="2">
    <source>
        <dbReference type="EMBL" id="KAK1841821.1"/>
    </source>
</evidence>
<feature type="compositionally biased region" description="Polar residues" evidence="1">
    <location>
        <begin position="1"/>
        <end position="17"/>
    </location>
</feature>
<dbReference type="AlphaFoldDB" id="A0AAD9A5F3"/>
<evidence type="ECO:0000313" key="3">
    <source>
        <dbReference type="Proteomes" id="UP001243330"/>
    </source>
</evidence>
<dbReference type="Proteomes" id="UP001243330">
    <property type="component" value="Unassembled WGS sequence"/>
</dbReference>
<accession>A0AAD9A5F3</accession>
<evidence type="ECO:0000256" key="1">
    <source>
        <dbReference type="SAM" id="MobiDB-lite"/>
    </source>
</evidence>